<evidence type="ECO:0000313" key="1">
    <source>
        <dbReference type="Proteomes" id="UP000050640"/>
    </source>
</evidence>
<dbReference type="Proteomes" id="UP000050640">
    <property type="component" value="Unplaced"/>
</dbReference>
<dbReference type="WBParaSite" id="EEL_0000630401-mRNA-1">
    <property type="protein sequence ID" value="EEL_0000630401-mRNA-1"/>
    <property type="gene ID" value="EEL_0000630401"/>
</dbReference>
<name>A0A0R3RVZ1_9BILA</name>
<dbReference type="AlphaFoldDB" id="A0A0R3RVZ1"/>
<sequence>MAYVIPIFIHHCSKDVSLEENDLELLKSIVTSGLPIGETTMQLCKKRLKLQDLKQAYSMTEAGEICSLASYGQEQLKSVGIPMPGLRFKVCLFEVIEDPFENLPDFIQNTGGKFWIERNLYAVTIWSILIQHSHIQIPMRKISDQVEATGFFKTGAISCFR</sequence>
<reference evidence="2" key="1">
    <citation type="submission" date="2017-02" db="UniProtKB">
        <authorList>
            <consortium name="WormBaseParasite"/>
        </authorList>
    </citation>
    <scope>IDENTIFICATION</scope>
</reference>
<dbReference type="SUPFAM" id="SSF56801">
    <property type="entry name" value="Acetyl-CoA synthetase-like"/>
    <property type="match status" value="1"/>
</dbReference>
<organism evidence="1 2">
    <name type="scientific">Elaeophora elaphi</name>
    <dbReference type="NCBI Taxonomy" id="1147741"/>
    <lineage>
        <taxon>Eukaryota</taxon>
        <taxon>Metazoa</taxon>
        <taxon>Ecdysozoa</taxon>
        <taxon>Nematoda</taxon>
        <taxon>Chromadorea</taxon>
        <taxon>Rhabditida</taxon>
        <taxon>Spirurina</taxon>
        <taxon>Spiruromorpha</taxon>
        <taxon>Filarioidea</taxon>
        <taxon>Onchocercidae</taxon>
        <taxon>Elaeophora</taxon>
    </lineage>
</organism>
<proteinExistence type="predicted"/>
<dbReference type="Gene3D" id="2.30.38.10">
    <property type="entry name" value="Luciferase, Domain 3"/>
    <property type="match status" value="1"/>
</dbReference>
<accession>A0A0R3RVZ1</accession>
<protein>
    <submittedName>
        <fullName evidence="2">AMP-binding domain-containing protein</fullName>
    </submittedName>
</protein>
<keyword evidence="1" id="KW-1185">Reference proteome</keyword>
<dbReference type="STRING" id="1147741.A0A0R3RVZ1"/>
<dbReference type="Gene3D" id="3.40.50.980">
    <property type="match status" value="1"/>
</dbReference>
<evidence type="ECO:0000313" key="2">
    <source>
        <dbReference type="WBParaSite" id="EEL_0000630401-mRNA-1"/>
    </source>
</evidence>